<dbReference type="AlphaFoldDB" id="A0A158DII6"/>
<protein>
    <submittedName>
        <fullName evidence="1">Uncharacterized protein</fullName>
    </submittedName>
</protein>
<dbReference type="EMBL" id="FCOF02000071">
    <property type="protein sequence ID" value="SAK94394.1"/>
    <property type="molecule type" value="Genomic_DNA"/>
</dbReference>
<reference evidence="1" key="1">
    <citation type="submission" date="2016-01" db="EMBL/GenBank/DDBJ databases">
        <authorList>
            <person name="Peeters C."/>
        </authorList>
    </citation>
    <scope>NUCLEOTIDE SEQUENCE [LARGE SCALE GENOMIC DNA]</scope>
    <source>
        <strain evidence="1">LMG 29318</strain>
    </source>
</reference>
<sequence length="105" mass="12067">MLELSGNAEFLVVDVETHEEERLVLTAKDFQQERRSMLDDDVLGEEEEGEFVAYASALGYDFRVVATPPNNLEIEDEAEEIRVEILENNIEYVEPSDDEDEIEDL</sequence>
<dbReference type="Proteomes" id="UP000054870">
    <property type="component" value="Unassembled WGS sequence"/>
</dbReference>
<gene>
    <name evidence="1" type="ORF">AWB75_06801</name>
</gene>
<evidence type="ECO:0000313" key="2">
    <source>
        <dbReference type="Proteomes" id="UP000054870"/>
    </source>
</evidence>
<name>A0A158DII6_9BURK</name>
<accession>A0A158DII6</accession>
<proteinExistence type="predicted"/>
<comment type="caution">
    <text evidence="1">The sequence shown here is derived from an EMBL/GenBank/DDBJ whole genome shotgun (WGS) entry which is preliminary data.</text>
</comment>
<evidence type="ECO:0000313" key="1">
    <source>
        <dbReference type="EMBL" id="SAK94394.1"/>
    </source>
</evidence>
<keyword evidence="2" id="KW-1185">Reference proteome</keyword>
<organism evidence="1 2">
    <name type="scientific">Caballeronia catudaia</name>
    <dbReference type="NCBI Taxonomy" id="1777136"/>
    <lineage>
        <taxon>Bacteria</taxon>
        <taxon>Pseudomonadati</taxon>
        <taxon>Pseudomonadota</taxon>
        <taxon>Betaproteobacteria</taxon>
        <taxon>Burkholderiales</taxon>
        <taxon>Burkholderiaceae</taxon>
        <taxon>Caballeronia</taxon>
    </lineage>
</organism>